<gene>
    <name evidence="5" type="ORF">CRU78_02170</name>
</gene>
<evidence type="ECO:0000313" key="6">
    <source>
        <dbReference type="Proteomes" id="UP000342300"/>
    </source>
</evidence>
<reference evidence="5 6" key="1">
    <citation type="submission" date="2017-09" db="EMBL/GenBank/DDBJ databases">
        <title>Metagenomic Analysis Reveals Denitrifying Candidatus Accumulibacter and Flanking Population as a Source of N2O.</title>
        <authorList>
            <person name="Gao H."/>
            <person name="Mao Y."/>
            <person name="Zhao X."/>
            <person name="Liu W.-T."/>
            <person name="Zhang T."/>
            <person name="Wells G."/>
        </authorList>
    </citation>
    <scope>NUCLEOTIDE SEQUENCE [LARGE SCALE GENOMIC DNA]</scope>
    <source>
        <strain evidence="5">CANDO_2_IC</strain>
    </source>
</reference>
<dbReference type="Pfam" id="PF01019">
    <property type="entry name" value="G_glu_transpept"/>
    <property type="match status" value="1"/>
</dbReference>
<evidence type="ECO:0000256" key="1">
    <source>
        <dbReference type="ARBA" id="ARBA00009381"/>
    </source>
</evidence>
<dbReference type="GO" id="GO:0016740">
    <property type="term" value="F:transferase activity"/>
    <property type="evidence" value="ECO:0007669"/>
    <property type="project" value="UniProtKB-KW"/>
</dbReference>
<dbReference type="Gene3D" id="3.60.20.40">
    <property type="match status" value="1"/>
</dbReference>
<comment type="similarity">
    <text evidence="1">Belongs to the gamma-glutamyltransferase family.</text>
</comment>
<organism evidence="5 6">
    <name type="scientific">Candidatus Accumulibacter phosphatis</name>
    <dbReference type="NCBI Taxonomy" id="327160"/>
    <lineage>
        <taxon>Bacteria</taxon>
        <taxon>Pseudomonadati</taxon>
        <taxon>Pseudomonadota</taxon>
        <taxon>Betaproteobacteria</taxon>
        <taxon>Candidatus Accumulibacter</taxon>
    </lineage>
</organism>
<dbReference type="SUPFAM" id="SSF56235">
    <property type="entry name" value="N-terminal nucleophile aminohydrolases (Ntn hydrolases)"/>
    <property type="match status" value="1"/>
</dbReference>
<keyword evidence="4" id="KW-0865">Zymogen</keyword>
<evidence type="ECO:0000256" key="3">
    <source>
        <dbReference type="ARBA" id="ARBA00022801"/>
    </source>
</evidence>
<evidence type="ECO:0000256" key="2">
    <source>
        <dbReference type="ARBA" id="ARBA00022679"/>
    </source>
</evidence>
<proteinExistence type="inferred from homology"/>
<dbReference type="InterPro" id="IPR043137">
    <property type="entry name" value="GGT_ssub_C"/>
</dbReference>
<dbReference type="InterPro" id="IPR029055">
    <property type="entry name" value="Ntn_hydrolases_N"/>
</dbReference>
<comment type="caution">
    <text evidence="5">The sequence shown here is derived from an EMBL/GenBank/DDBJ whole genome shotgun (WGS) entry which is preliminary data.</text>
</comment>
<dbReference type="PANTHER" id="PTHR43199">
    <property type="entry name" value="GLUTATHIONE HYDROLASE"/>
    <property type="match status" value="1"/>
</dbReference>
<sequence>MGILGVIAASEPHTAEAGACLLRRGGNAVDAIVAAKFAATVTELPLTSLGGGGVCLWGDADAGYKVLDFFATTPGRGLGSPPPLDFAPVTVDFGRTTQVFHVGRGAAAVPGELVGLLELHRRAGRVPLREVVAPAVAWARDGFTVSPQIAMIIALVAPIVRRSPAVAKRFFPRGILPQAGDRLSNPELGDFLHALGEANTDSHVARYWASLVDNFGPAQGGLITAQDVAAYAPVIREPLHVGFGPYTVLTNPPPAAGGGLIGAGLHIAEQLGLGEETFLSRKQQLTMAALLTTVSEIRQAGYDQRLYTDPGAILDLAAGDGIPVWAARAQSLLAENQLGATTHISVIDADRMAAAMTTSNGEGCGEALPGLGIHVNNFLGEDDINPAGFHQRAPGTWMSTMMSPTIVVAGERPCFALGSGGSNRIRSAILQTLLNLLAYHRPLKEAVNAPRLHVEGTRLWFESHGLGAGAADALQAAWPGATRFDEASLFFGGVNCVANGHDRLYGAGDRRRGGVVLVAEQ</sequence>
<name>A0A6A7RPU5_9PROT</name>
<evidence type="ECO:0000256" key="4">
    <source>
        <dbReference type="ARBA" id="ARBA00023145"/>
    </source>
</evidence>
<dbReference type="PANTHER" id="PTHR43199:SF1">
    <property type="entry name" value="GLUTATHIONE HYDROLASE PROENZYME"/>
    <property type="match status" value="1"/>
</dbReference>
<dbReference type="InterPro" id="IPR051792">
    <property type="entry name" value="GGT_bact"/>
</dbReference>
<dbReference type="EMBL" id="PDHS01000042">
    <property type="protein sequence ID" value="MQM29405.1"/>
    <property type="molecule type" value="Genomic_DNA"/>
</dbReference>
<dbReference type="PRINTS" id="PR01210">
    <property type="entry name" value="GGTRANSPTASE"/>
</dbReference>
<keyword evidence="2 5" id="KW-0808">Transferase</keyword>
<dbReference type="Proteomes" id="UP000342300">
    <property type="component" value="Unassembled WGS sequence"/>
</dbReference>
<evidence type="ECO:0000313" key="5">
    <source>
        <dbReference type="EMBL" id="MQM29405.1"/>
    </source>
</evidence>
<dbReference type="AlphaFoldDB" id="A0A6A7RPU5"/>
<dbReference type="GO" id="GO:0016787">
    <property type="term" value="F:hydrolase activity"/>
    <property type="evidence" value="ECO:0007669"/>
    <property type="project" value="UniProtKB-KW"/>
</dbReference>
<accession>A0A6A7RPU5</accession>
<keyword evidence="3" id="KW-0378">Hydrolase</keyword>
<protein>
    <submittedName>
        <fullName evidence="5">Gamma-glutamyltransferase</fullName>
    </submittedName>
</protein>